<evidence type="ECO:0000313" key="4">
    <source>
        <dbReference type="EMBL" id="MCL1635046.1"/>
    </source>
</evidence>
<proteinExistence type="predicted"/>
<organism evidence="4 5">
    <name type="scientific">Luteimonas galliterrae</name>
    <dbReference type="NCBI Taxonomy" id="2940486"/>
    <lineage>
        <taxon>Bacteria</taxon>
        <taxon>Pseudomonadati</taxon>
        <taxon>Pseudomonadota</taxon>
        <taxon>Gammaproteobacteria</taxon>
        <taxon>Lysobacterales</taxon>
        <taxon>Lysobacteraceae</taxon>
        <taxon>Luteimonas</taxon>
    </lineage>
</organism>
<evidence type="ECO:0000313" key="5">
    <source>
        <dbReference type="Proteomes" id="UP001431217"/>
    </source>
</evidence>
<dbReference type="Gene3D" id="3.40.630.30">
    <property type="match status" value="1"/>
</dbReference>
<dbReference type="PANTHER" id="PTHR43877">
    <property type="entry name" value="AMINOALKYLPHOSPHONATE N-ACETYLTRANSFERASE-RELATED-RELATED"/>
    <property type="match status" value="1"/>
</dbReference>
<sequence length="146" mass="15788">MSSATPAIRNATPQDAAEIARLSAQLGYPASPETFAARLQKLLESPRHAVLVAAEGTRLSGFVATEQRMSLELGERVEIVALVVDAGARRTGVGKALVAAAEQWAIDIGTPDVFLRSNILRQESHPFYESLGYTRTKTQHAYTKPL</sequence>
<dbReference type="PROSITE" id="PS51186">
    <property type="entry name" value="GNAT"/>
    <property type="match status" value="1"/>
</dbReference>
<gene>
    <name evidence="4" type="ORF">M2650_10435</name>
</gene>
<comment type="caution">
    <text evidence="4">The sequence shown here is derived from an EMBL/GenBank/DDBJ whole genome shotgun (WGS) entry which is preliminary data.</text>
</comment>
<dbReference type="InterPro" id="IPR050832">
    <property type="entry name" value="Bact_Acetyltransf"/>
</dbReference>
<protein>
    <submittedName>
        <fullName evidence="4">GNAT family N-acetyltransferase</fullName>
    </submittedName>
</protein>
<dbReference type="PANTHER" id="PTHR43877:SF8">
    <property type="entry name" value="N-ACETYLGLUTAMATE SYNTHASE-RELATED"/>
    <property type="match status" value="1"/>
</dbReference>
<dbReference type="InterPro" id="IPR016181">
    <property type="entry name" value="Acyl_CoA_acyltransferase"/>
</dbReference>
<keyword evidence="2" id="KW-0012">Acyltransferase</keyword>
<reference evidence="4 5" key="1">
    <citation type="submission" date="2022-05" db="EMBL/GenBank/DDBJ databases">
        <title>Luteimonas sp. SX5, whole genome shotgun sequencing project.</title>
        <authorList>
            <person name="Zhao G."/>
            <person name="Shen L."/>
        </authorList>
    </citation>
    <scope>NUCLEOTIDE SEQUENCE [LARGE SCALE GENOMIC DNA]</scope>
    <source>
        <strain evidence="4 5">SX5</strain>
    </source>
</reference>
<dbReference type="CDD" id="cd04301">
    <property type="entry name" value="NAT_SF"/>
    <property type="match status" value="1"/>
</dbReference>
<name>A0ABT0MJK1_9GAMM</name>
<accession>A0ABT0MJK1</accession>
<dbReference type="Pfam" id="PF00583">
    <property type="entry name" value="Acetyltransf_1"/>
    <property type="match status" value="1"/>
</dbReference>
<dbReference type="RefSeq" id="WP_249473980.1">
    <property type="nucleotide sequence ID" value="NZ_JAMBEP010000001.1"/>
</dbReference>
<dbReference type="EMBL" id="JAMBEP010000001">
    <property type="protein sequence ID" value="MCL1635046.1"/>
    <property type="molecule type" value="Genomic_DNA"/>
</dbReference>
<evidence type="ECO:0000256" key="1">
    <source>
        <dbReference type="ARBA" id="ARBA00022679"/>
    </source>
</evidence>
<evidence type="ECO:0000259" key="3">
    <source>
        <dbReference type="PROSITE" id="PS51186"/>
    </source>
</evidence>
<dbReference type="Proteomes" id="UP001431217">
    <property type="component" value="Unassembled WGS sequence"/>
</dbReference>
<evidence type="ECO:0000256" key="2">
    <source>
        <dbReference type="ARBA" id="ARBA00023315"/>
    </source>
</evidence>
<keyword evidence="1" id="KW-0808">Transferase</keyword>
<dbReference type="InterPro" id="IPR000182">
    <property type="entry name" value="GNAT_dom"/>
</dbReference>
<keyword evidence="5" id="KW-1185">Reference proteome</keyword>
<dbReference type="SUPFAM" id="SSF55729">
    <property type="entry name" value="Acyl-CoA N-acyltransferases (Nat)"/>
    <property type="match status" value="1"/>
</dbReference>
<feature type="domain" description="N-acetyltransferase" evidence="3">
    <location>
        <begin position="6"/>
        <end position="146"/>
    </location>
</feature>